<evidence type="ECO:0000313" key="1">
    <source>
        <dbReference type="EMBL" id="CAB4950483.1"/>
    </source>
</evidence>
<protein>
    <submittedName>
        <fullName evidence="1">Unannotated protein</fullName>
    </submittedName>
</protein>
<proteinExistence type="predicted"/>
<accession>A0A6J7K5X2</accession>
<organism evidence="1">
    <name type="scientific">freshwater metagenome</name>
    <dbReference type="NCBI Taxonomy" id="449393"/>
    <lineage>
        <taxon>unclassified sequences</taxon>
        <taxon>metagenomes</taxon>
        <taxon>ecological metagenomes</taxon>
    </lineage>
</organism>
<sequence>MTGTPDVIGSVWMGPSMTEVENVTTSMPETTVRLKVICDESDGEAALPAATVPRDVQVTVSLPSVPGVTKQLEPIGVACAPGEI</sequence>
<reference evidence="1" key="1">
    <citation type="submission" date="2020-05" db="EMBL/GenBank/DDBJ databases">
        <authorList>
            <person name="Chiriac C."/>
            <person name="Salcher M."/>
            <person name="Ghai R."/>
            <person name="Kavagutti S V."/>
        </authorList>
    </citation>
    <scope>NUCLEOTIDE SEQUENCE</scope>
</reference>
<gene>
    <name evidence="1" type="ORF">UFOPK3733_01843</name>
</gene>
<dbReference type="EMBL" id="CAFBNC010000122">
    <property type="protein sequence ID" value="CAB4950483.1"/>
    <property type="molecule type" value="Genomic_DNA"/>
</dbReference>
<name>A0A6J7K5X2_9ZZZZ</name>
<dbReference type="AlphaFoldDB" id="A0A6J7K5X2"/>